<comment type="subcellular location">
    <subcellularLocation>
        <location evidence="1">Membrane</location>
    </subcellularLocation>
</comment>
<evidence type="ECO:0000256" key="3">
    <source>
        <dbReference type="ARBA" id="ARBA00022660"/>
    </source>
</evidence>
<name>A0A420WKC8_9PROT</name>
<dbReference type="RefSeq" id="WP_121099185.1">
    <property type="nucleotide sequence ID" value="NZ_RBII01000001.1"/>
</dbReference>
<dbReference type="Pfam" id="PF04800">
    <property type="entry name" value="NDUS4"/>
    <property type="match status" value="1"/>
</dbReference>
<evidence type="ECO:0000313" key="7">
    <source>
        <dbReference type="EMBL" id="RKQ71409.1"/>
    </source>
</evidence>
<evidence type="ECO:0000256" key="5">
    <source>
        <dbReference type="ARBA" id="ARBA00022982"/>
    </source>
</evidence>
<sequence>MFAKIYQPNPSAMTSGRAKTHFWVLEFVTKSPSIIDPLTGNTRSVDPRSQVELKFDTQEDAISYAKANNIPHRVIDKRETKRIRRSYADNFSYDRKLPWTH</sequence>
<gene>
    <name evidence="7" type="ORF">DES40_0726</name>
</gene>
<dbReference type="OrthoDB" id="9799572at2"/>
<dbReference type="AlphaFoldDB" id="A0A420WKC8"/>
<dbReference type="EMBL" id="RBII01000001">
    <property type="protein sequence ID" value="RKQ71409.1"/>
    <property type="molecule type" value="Genomic_DNA"/>
</dbReference>
<keyword evidence="8" id="KW-1185">Reference proteome</keyword>
<evidence type="ECO:0000256" key="4">
    <source>
        <dbReference type="ARBA" id="ARBA00022946"/>
    </source>
</evidence>
<accession>A0A420WKC8</accession>
<dbReference type="Gene3D" id="3.30.160.190">
    <property type="entry name" value="atu1810 like domain"/>
    <property type="match status" value="1"/>
</dbReference>
<comment type="caution">
    <text evidence="7">The sequence shown here is derived from an EMBL/GenBank/DDBJ whole genome shotgun (WGS) entry which is preliminary data.</text>
</comment>
<dbReference type="GO" id="GO:0022900">
    <property type="term" value="P:electron transport chain"/>
    <property type="evidence" value="ECO:0007669"/>
    <property type="project" value="InterPro"/>
</dbReference>
<keyword evidence="5" id="KW-0249">Electron transport</keyword>
<organism evidence="7 8">
    <name type="scientific">Litorimonas taeanensis</name>
    <dbReference type="NCBI Taxonomy" id="568099"/>
    <lineage>
        <taxon>Bacteria</taxon>
        <taxon>Pseudomonadati</taxon>
        <taxon>Pseudomonadota</taxon>
        <taxon>Alphaproteobacteria</taxon>
        <taxon>Maricaulales</taxon>
        <taxon>Robiginitomaculaceae</taxon>
    </lineage>
</organism>
<dbReference type="InParanoid" id="A0A420WKC8"/>
<dbReference type="PANTHER" id="PTHR12219:SF8">
    <property type="entry name" value="NADH DEHYDROGENASE [UBIQUINONE] IRON-SULFUR PROTEIN 4, MITOCHONDRIAL"/>
    <property type="match status" value="1"/>
</dbReference>
<dbReference type="PANTHER" id="PTHR12219">
    <property type="entry name" value="NADH-UBIQUINONE OXIDOREDUCTASE"/>
    <property type="match status" value="1"/>
</dbReference>
<evidence type="ECO:0000313" key="8">
    <source>
        <dbReference type="Proteomes" id="UP000282211"/>
    </source>
</evidence>
<dbReference type="InterPro" id="IPR006885">
    <property type="entry name" value="NADH_UbQ_FeS_4_mit-like"/>
</dbReference>
<reference evidence="7 8" key="1">
    <citation type="submission" date="2018-10" db="EMBL/GenBank/DDBJ databases">
        <title>Genomic Encyclopedia of Type Strains, Phase IV (KMG-IV): sequencing the most valuable type-strain genomes for metagenomic binning, comparative biology and taxonomic classification.</title>
        <authorList>
            <person name="Goeker M."/>
        </authorList>
    </citation>
    <scope>NUCLEOTIDE SEQUENCE [LARGE SCALE GENOMIC DNA]</scope>
    <source>
        <strain evidence="7 8">DSM 22008</strain>
    </source>
</reference>
<keyword evidence="6" id="KW-0472">Membrane</keyword>
<keyword evidence="4" id="KW-0809">Transit peptide</keyword>
<keyword evidence="2" id="KW-0813">Transport</keyword>
<evidence type="ECO:0000256" key="2">
    <source>
        <dbReference type="ARBA" id="ARBA00022448"/>
    </source>
</evidence>
<dbReference type="InterPro" id="IPR038532">
    <property type="entry name" value="NDUFS4-like_sf"/>
</dbReference>
<evidence type="ECO:0000256" key="6">
    <source>
        <dbReference type="ARBA" id="ARBA00023136"/>
    </source>
</evidence>
<evidence type="ECO:0000256" key="1">
    <source>
        <dbReference type="ARBA" id="ARBA00004370"/>
    </source>
</evidence>
<proteinExistence type="predicted"/>
<dbReference type="Proteomes" id="UP000282211">
    <property type="component" value="Unassembled WGS sequence"/>
</dbReference>
<keyword evidence="3" id="KW-0679">Respiratory chain</keyword>
<dbReference type="GO" id="GO:0016020">
    <property type="term" value="C:membrane"/>
    <property type="evidence" value="ECO:0007669"/>
    <property type="project" value="UniProtKB-SubCell"/>
</dbReference>
<protein>
    <submittedName>
        <fullName evidence="7">ETC complex I subunit-like protein</fullName>
    </submittedName>
</protein>